<reference evidence="3" key="2">
    <citation type="submission" date="2020-05" db="UniProtKB">
        <authorList>
            <consortium name="EnsemblMetazoa"/>
        </authorList>
    </citation>
    <scope>IDENTIFICATION</scope>
</reference>
<feature type="region of interest" description="Disordered" evidence="1">
    <location>
        <begin position="51"/>
        <end position="70"/>
    </location>
</feature>
<evidence type="ECO:0000256" key="1">
    <source>
        <dbReference type="SAM" id="MobiDB-lite"/>
    </source>
</evidence>
<evidence type="ECO:0000313" key="2">
    <source>
        <dbReference type="EMBL" id="KFB36370.1"/>
    </source>
</evidence>
<dbReference type="VEuPathDB" id="VectorBase:ASIC003531"/>
<reference evidence="2 4" key="1">
    <citation type="journal article" date="2014" name="BMC Genomics">
        <title>Genome sequence of Anopheles sinensis provides insight into genetics basis of mosquito competence for malaria parasites.</title>
        <authorList>
            <person name="Zhou D."/>
            <person name="Zhang D."/>
            <person name="Ding G."/>
            <person name="Shi L."/>
            <person name="Hou Q."/>
            <person name="Ye Y."/>
            <person name="Xu Y."/>
            <person name="Zhou H."/>
            <person name="Xiong C."/>
            <person name="Li S."/>
            <person name="Yu J."/>
            <person name="Hong S."/>
            <person name="Yu X."/>
            <person name="Zou P."/>
            <person name="Chen C."/>
            <person name="Chang X."/>
            <person name="Wang W."/>
            <person name="Lv Y."/>
            <person name="Sun Y."/>
            <person name="Ma L."/>
            <person name="Shen B."/>
            <person name="Zhu C."/>
        </authorList>
    </citation>
    <scope>NUCLEOTIDE SEQUENCE [LARGE SCALE GENOMIC DNA]</scope>
</reference>
<keyword evidence="4" id="KW-1185">Reference proteome</keyword>
<protein>
    <submittedName>
        <fullName evidence="2 3">Uncharacterized protein</fullName>
    </submittedName>
</protein>
<dbReference type="EMBL" id="ATLV01012278">
    <property type="status" value="NOT_ANNOTATED_CDS"/>
    <property type="molecule type" value="Genomic_DNA"/>
</dbReference>
<evidence type="ECO:0000313" key="3">
    <source>
        <dbReference type="EnsemblMetazoa" id="ASIC003531-PA"/>
    </source>
</evidence>
<evidence type="ECO:0000313" key="4">
    <source>
        <dbReference type="Proteomes" id="UP000030765"/>
    </source>
</evidence>
<name>A0A084VEH6_ANOSI</name>
<accession>A0A084VEH6</accession>
<proteinExistence type="predicted"/>
<gene>
    <name evidence="2" type="ORF">ZHAS_00003531</name>
</gene>
<dbReference type="Proteomes" id="UP000030765">
    <property type="component" value="Unassembled WGS sequence"/>
</dbReference>
<sequence>MTHAYSHHETRSVRVHQLILRAVKPMGSWYGAAGGGSANAGDVQSQYLHRRSSVSSLHERLQVSDEVSCG</sequence>
<dbReference type="EMBL" id="KE524778">
    <property type="protein sequence ID" value="KFB36370.1"/>
    <property type="molecule type" value="Genomic_DNA"/>
</dbReference>
<dbReference type="EnsemblMetazoa" id="ASIC003531-RA">
    <property type="protein sequence ID" value="ASIC003531-PA"/>
    <property type="gene ID" value="ASIC003531"/>
</dbReference>
<dbReference type="AlphaFoldDB" id="A0A084VEH6"/>
<organism evidence="2">
    <name type="scientific">Anopheles sinensis</name>
    <name type="common">Mosquito</name>
    <dbReference type="NCBI Taxonomy" id="74873"/>
    <lineage>
        <taxon>Eukaryota</taxon>
        <taxon>Metazoa</taxon>
        <taxon>Ecdysozoa</taxon>
        <taxon>Arthropoda</taxon>
        <taxon>Hexapoda</taxon>
        <taxon>Insecta</taxon>
        <taxon>Pterygota</taxon>
        <taxon>Neoptera</taxon>
        <taxon>Endopterygota</taxon>
        <taxon>Diptera</taxon>
        <taxon>Nematocera</taxon>
        <taxon>Culicoidea</taxon>
        <taxon>Culicidae</taxon>
        <taxon>Anophelinae</taxon>
        <taxon>Anopheles</taxon>
    </lineage>
</organism>